<evidence type="ECO:0000313" key="2">
    <source>
        <dbReference type="Proteomes" id="UP000031586"/>
    </source>
</evidence>
<accession>A0A0C1VU89</accession>
<dbReference type="Pfam" id="PF12917">
    <property type="entry name" value="YfbR-like"/>
    <property type="match status" value="1"/>
</dbReference>
<dbReference type="AlphaFoldDB" id="A0A0C1VU89"/>
<organism evidence="1 2">
    <name type="scientific">Vibrio owensii CAIM 1854 = LMG 25443</name>
    <dbReference type="NCBI Taxonomy" id="1229493"/>
    <lineage>
        <taxon>Bacteria</taxon>
        <taxon>Pseudomonadati</taxon>
        <taxon>Pseudomonadota</taxon>
        <taxon>Gammaproteobacteria</taxon>
        <taxon>Vibrionales</taxon>
        <taxon>Vibrionaceae</taxon>
        <taxon>Vibrio</taxon>
    </lineage>
</organism>
<dbReference type="Proteomes" id="UP000031586">
    <property type="component" value="Unassembled WGS sequence"/>
</dbReference>
<sequence>MNSLTTNPNASGFLALAMRQGLIQRWPLMRTKMSDNLLEHGYVVSIISLMAGHLARDNGRNVDVLRMMAHGLLHDLQETVSQDISSLVKNATPEMAAAYAVIEDKAQKAIISTLPDDLRGHMAQYFELSGYEKELCKAADQYATYIKAVQEVAAGNRIEFADTLEKIEVIVDNMVQKYPEMEKIHNYFNDGFDKSVDTLLGGPLFG</sequence>
<dbReference type="EMBL" id="JPRD01000015">
    <property type="protein sequence ID" value="KIF53448.1"/>
    <property type="molecule type" value="Genomic_DNA"/>
</dbReference>
<comment type="caution">
    <text evidence="1">The sequence shown here is derived from an EMBL/GenBank/DDBJ whole genome shotgun (WGS) entry which is preliminary data.</text>
</comment>
<gene>
    <name evidence="1" type="ORF">H735_11090</name>
</gene>
<reference evidence="1 2" key="1">
    <citation type="submission" date="2014-07" db="EMBL/GenBank/DDBJ databases">
        <title>Unique and conserved regions in Vibrio harveyi and related species in comparison with the shrimp pathogen Vibrio harveyi CAIM 1792.</title>
        <authorList>
            <person name="Espinoza-Valles I."/>
            <person name="Vora G."/>
            <person name="Leekitcharoenphon P."/>
            <person name="Ussery D."/>
            <person name="Hoj L."/>
            <person name="Gomez-Gil B."/>
        </authorList>
    </citation>
    <scope>NUCLEOTIDE SEQUENCE [LARGE SCALE GENOMIC DNA]</scope>
    <source>
        <strain evidence="2">CAIM 1854 / LMG 25443</strain>
    </source>
</reference>
<proteinExistence type="predicted"/>
<dbReference type="SUPFAM" id="SSF109604">
    <property type="entry name" value="HD-domain/PDEase-like"/>
    <property type="match status" value="1"/>
</dbReference>
<name>A0A0C1VU89_9VIBR</name>
<evidence type="ECO:0000313" key="1">
    <source>
        <dbReference type="EMBL" id="KIF53448.1"/>
    </source>
</evidence>
<dbReference type="PATRIC" id="fig|1229493.5.peg.1312"/>
<protein>
    <submittedName>
        <fullName evidence="1">5'-nucleotidase</fullName>
    </submittedName>
</protein>
<dbReference type="Gene3D" id="1.10.3210.10">
    <property type="entry name" value="Hypothetical protein af1432"/>
    <property type="match status" value="1"/>
</dbReference>
<dbReference type="RefSeq" id="WP_020198066.1">
    <property type="nucleotide sequence ID" value="NZ_BAOH01000208.1"/>
</dbReference>